<evidence type="ECO:0000313" key="2">
    <source>
        <dbReference type="Proteomes" id="UP000070089"/>
    </source>
</evidence>
<reference evidence="1 2" key="1">
    <citation type="journal article" date="2015" name="Mol. Biochem. Parasitol.">
        <title>Identification of polymorphic genes for use in assemblage B genotyping assays through comparative genomics of multiple assemblage B Giardia duodenalis isolates.</title>
        <authorList>
            <person name="Wielinga C."/>
            <person name="Thompson R.C."/>
            <person name="Monis P."/>
            <person name="Ryan U."/>
        </authorList>
    </citation>
    <scope>NUCLEOTIDE SEQUENCE [LARGE SCALE GENOMIC DNA]</scope>
    <source>
        <strain evidence="1 2">BAH15c1</strain>
    </source>
</reference>
<name>A0A132NQA6_GIAIN</name>
<protein>
    <submittedName>
        <fullName evidence="1">Uncharacterized protein</fullName>
    </submittedName>
</protein>
<dbReference type="Proteomes" id="UP000070089">
    <property type="component" value="Unassembled WGS sequence"/>
</dbReference>
<dbReference type="EMBL" id="JXTI01000129">
    <property type="protein sequence ID" value="KWX12228.1"/>
    <property type="molecule type" value="Genomic_DNA"/>
</dbReference>
<dbReference type="OrthoDB" id="121932at2759"/>
<organism evidence="1 2">
    <name type="scientific">Giardia duodenalis assemblage B</name>
    <dbReference type="NCBI Taxonomy" id="1394984"/>
    <lineage>
        <taxon>Eukaryota</taxon>
        <taxon>Metamonada</taxon>
        <taxon>Diplomonadida</taxon>
        <taxon>Hexamitidae</taxon>
        <taxon>Giardiinae</taxon>
        <taxon>Giardia</taxon>
    </lineage>
</organism>
<dbReference type="AlphaFoldDB" id="A0A132NQA6"/>
<gene>
    <name evidence="1" type="ORF">QR46_3812</name>
</gene>
<dbReference type="VEuPathDB" id="GiardiaDB:QR46_3812"/>
<proteinExistence type="predicted"/>
<comment type="caution">
    <text evidence="1">The sequence shown here is derived from an EMBL/GenBank/DDBJ whole genome shotgun (WGS) entry which is preliminary data.</text>
</comment>
<evidence type="ECO:0000313" key="1">
    <source>
        <dbReference type="EMBL" id="KWX12228.1"/>
    </source>
</evidence>
<accession>A0A132NQA6</accession>
<sequence>MLLTAHVGDADGVTKDSMPEYIILEFQGKFSTLCDINLGSLTLEGSKAWFNTGNQHMEGHVLTLEQPLYVMRKEQGQGRIKSLLRVAKISKRILFDKEPDLISHVPHTQQ</sequence>